<organism evidence="2 3">
    <name type="scientific">Streptomyces kunmingensis</name>
    <dbReference type="NCBI Taxonomy" id="68225"/>
    <lineage>
        <taxon>Bacteria</taxon>
        <taxon>Bacillati</taxon>
        <taxon>Actinomycetota</taxon>
        <taxon>Actinomycetes</taxon>
        <taxon>Kitasatosporales</taxon>
        <taxon>Streptomycetaceae</taxon>
        <taxon>Streptomyces</taxon>
    </lineage>
</organism>
<dbReference type="Gene3D" id="3.50.50.60">
    <property type="entry name" value="FAD/NAD(P)-binding domain"/>
    <property type="match status" value="1"/>
</dbReference>
<dbReference type="EMBL" id="JAOZYB010000308">
    <property type="protein sequence ID" value="MEB3964292.1"/>
    <property type="molecule type" value="Genomic_DNA"/>
</dbReference>
<dbReference type="Pfam" id="PF01494">
    <property type="entry name" value="FAD_binding_3"/>
    <property type="match status" value="1"/>
</dbReference>
<accession>A0ABU6CJK8</accession>
<gene>
    <name evidence="2" type="ORF">OKJ48_29245</name>
</gene>
<dbReference type="GO" id="GO:0004497">
    <property type="term" value="F:monooxygenase activity"/>
    <property type="evidence" value="ECO:0007669"/>
    <property type="project" value="UniProtKB-KW"/>
</dbReference>
<evidence type="ECO:0000259" key="1">
    <source>
        <dbReference type="Pfam" id="PF01494"/>
    </source>
</evidence>
<keyword evidence="2" id="KW-0503">Monooxygenase</keyword>
<evidence type="ECO:0000313" key="2">
    <source>
        <dbReference type="EMBL" id="MEB3964292.1"/>
    </source>
</evidence>
<proteinExistence type="predicted"/>
<feature type="domain" description="FAD-binding" evidence="1">
    <location>
        <begin position="1"/>
        <end position="53"/>
    </location>
</feature>
<keyword evidence="3" id="KW-1185">Reference proteome</keyword>
<evidence type="ECO:0000313" key="3">
    <source>
        <dbReference type="Proteomes" id="UP001352223"/>
    </source>
</evidence>
<dbReference type="Proteomes" id="UP001352223">
    <property type="component" value="Unassembled WGS sequence"/>
</dbReference>
<keyword evidence="2" id="KW-0560">Oxidoreductase</keyword>
<reference evidence="2 3" key="1">
    <citation type="submission" date="2022-10" db="EMBL/GenBank/DDBJ databases">
        <authorList>
            <person name="Xie J."/>
            <person name="Shen N."/>
        </authorList>
    </citation>
    <scope>NUCLEOTIDE SEQUENCE [LARGE SCALE GENOMIC DNA]</scope>
    <source>
        <strain evidence="2 3">DSM 41681</strain>
    </source>
</reference>
<protein>
    <submittedName>
        <fullName evidence="2">FAD-dependent monooxygenase</fullName>
    </submittedName>
</protein>
<dbReference type="InterPro" id="IPR036188">
    <property type="entry name" value="FAD/NAD-bd_sf"/>
</dbReference>
<name>A0ABU6CJK8_9ACTN</name>
<sequence length="139" mass="14625">MLACELALAGVRPVVLERLAGPKTEPRANGLVGQVVRMLDRRGLYSRISGSSEPPRPATRYMFGAFTLDLTGLDDNPVSLLPAPSQARTAACTFPATGACHPCCTCARRAARSRGACCLAECQSSTPPKPAGRTSTPPR</sequence>
<dbReference type="InterPro" id="IPR002938">
    <property type="entry name" value="FAD-bd"/>
</dbReference>
<dbReference type="SUPFAM" id="SSF51905">
    <property type="entry name" value="FAD/NAD(P)-binding domain"/>
    <property type="match status" value="1"/>
</dbReference>
<comment type="caution">
    <text evidence="2">The sequence shown here is derived from an EMBL/GenBank/DDBJ whole genome shotgun (WGS) entry which is preliminary data.</text>
</comment>